<feature type="domain" description="Smr" evidence="10">
    <location>
        <begin position="739"/>
        <end position="814"/>
    </location>
</feature>
<dbReference type="InterPro" id="IPR005747">
    <property type="entry name" value="MutS2"/>
</dbReference>
<dbReference type="NCBIfam" id="TIGR01069">
    <property type="entry name" value="mutS2"/>
    <property type="match status" value="1"/>
</dbReference>
<dbReference type="PANTHER" id="PTHR48466:SF2">
    <property type="entry name" value="OS10G0509000 PROTEIN"/>
    <property type="match status" value="1"/>
</dbReference>
<comment type="function">
    <text evidence="7">Endonuclease that is involved in the suppression of homologous recombination and thus may have a key role in the control of bacterial genetic diversity.</text>
</comment>
<keyword evidence="6 7" id="KW-0238">DNA-binding</keyword>
<dbReference type="InterPro" id="IPR036187">
    <property type="entry name" value="DNA_mismatch_repair_MutS_sf"/>
</dbReference>
<dbReference type="Pfam" id="PF01713">
    <property type="entry name" value="Smr"/>
    <property type="match status" value="1"/>
</dbReference>
<dbReference type="InterPro" id="IPR002625">
    <property type="entry name" value="Smr_dom"/>
</dbReference>
<comment type="subunit">
    <text evidence="7">Homodimer. Binds to stalled ribosomes, contacting rRNA.</text>
</comment>
<dbReference type="Gene3D" id="3.30.1370.110">
    <property type="match status" value="1"/>
</dbReference>
<dbReference type="Gene3D" id="3.40.50.300">
    <property type="entry name" value="P-loop containing nucleotide triphosphate hydrolases"/>
    <property type="match status" value="1"/>
</dbReference>
<evidence type="ECO:0000256" key="7">
    <source>
        <dbReference type="HAMAP-Rule" id="MF_00092"/>
    </source>
</evidence>
<dbReference type="RefSeq" id="WP_373654501.1">
    <property type="nucleotide sequence ID" value="NZ_JBGUAW010000002.1"/>
</dbReference>
<dbReference type="SUPFAM" id="SSF48334">
    <property type="entry name" value="DNA repair protein MutS, domain III"/>
    <property type="match status" value="1"/>
</dbReference>
<dbReference type="SMART" id="SM00533">
    <property type="entry name" value="MUTSd"/>
    <property type="match status" value="1"/>
</dbReference>
<feature type="region of interest" description="Disordered" evidence="9">
    <location>
        <begin position="1"/>
        <end position="20"/>
    </location>
</feature>
<keyword evidence="7 11" id="KW-0255">Endonuclease</keyword>
<dbReference type="SMART" id="SM00463">
    <property type="entry name" value="SMR"/>
    <property type="match status" value="1"/>
</dbReference>
<evidence type="ECO:0000256" key="5">
    <source>
        <dbReference type="ARBA" id="ARBA00022884"/>
    </source>
</evidence>
<evidence type="ECO:0000256" key="2">
    <source>
        <dbReference type="ARBA" id="ARBA00022741"/>
    </source>
</evidence>
<evidence type="ECO:0000256" key="8">
    <source>
        <dbReference type="SAM" id="Coils"/>
    </source>
</evidence>
<gene>
    <name evidence="7" type="primary">mutS2</name>
    <name evidence="7" type="synonym">rqcU</name>
    <name evidence="11" type="ORF">ACERLL_02595</name>
</gene>
<dbReference type="Pfam" id="PF00488">
    <property type="entry name" value="MutS_V"/>
    <property type="match status" value="1"/>
</dbReference>
<keyword evidence="12" id="KW-1185">Reference proteome</keyword>
<dbReference type="SUPFAM" id="SSF160443">
    <property type="entry name" value="SMR domain-like"/>
    <property type="match status" value="1"/>
</dbReference>
<evidence type="ECO:0000256" key="3">
    <source>
        <dbReference type="ARBA" id="ARBA00022801"/>
    </source>
</evidence>
<evidence type="ECO:0000256" key="9">
    <source>
        <dbReference type="SAM" id="MobiDB-lite"/>
    </source>
</evidence>
<dbReference type="HAMAP" id="MF_00092">
    <property type="entry name" value="MutS2"/>
    <property type="match status" value="1"/>
</dbReference>
<sequence length="823" mass="88349">MTQLISDREIPRQAGDPRLPTLLGRYASGATPPDDPLETGRIRRVLRERTANPYGSERADSLDPLRDAEAVAGRLVLAAAVAEETAAGRPLPRLALPDIRSALKRARIENAVLETDDLGAVHHFLIAAAEVEACAAEVENPLLAEYLGGFSRPEELVRHLDRIMDPAGGIRDQASPELAAARAGVRQARDRVRSHLEQRAQSNALRPLLQDTRVTLRQGRYVLPVKAESQGRVKGVVHAASGSGETVFMEPLDAVSLNNALEQAENQVLREEYQVRVLATRAVARASEELEGAEGFLGLLDLLQAGERLRADLGGSVPELSGGPEFDLEAAAHPLLVLEHGRESVVATDLALGGEARCLVVSGPNTGGKTVLLKTVGLAHWMAYCGLPIAASGRVGAFADLWAVIGDQQSLAADLSTFSAQLVRLKGVLEGVDEHRMVLIDELGSGTNPGEGSALGVAVLERLRRAGSVALVSTHLDRLKHYAVRHPGVVNAALSFDVEHLAPTYRVEWAQAGRSQALEIAERLGLPGDLLQEAREALGEETQEVERLLAERDRLLAEATAERQEATEARRRGEAAEREARSLRERLSAEREEAFGKVEAQWNQALESARAEVREIIRHLKETGNTAAADEALARLDAEFRRQAPTEQAEAPVVEQPLRVNVGDRGRLAPFRQAGEVVGVDHDRGEVEMDLGGKRVTGKLENFQRTQAAEPEAPAAEPAAPSGGGTGRRGPSLPESTQIDLRGKRRDEAMAALQHFLDNAYGAGLGHVTVLHGKGTGVLSKSVQEMLTDDGRVARFGFARPEEGGAGVTEVEFKKGGSSARSG</sequence>
<name>A0ABV4TT76_9GAMM</name>
<dbReference type="InterPro" id="IPR007696">
    <property type="entry name" value="DNA_mismatch_repair_MutS_core"/>
</dbReference>
<dbReference type="InterPro" id="IPR000432">
    <property type="entry name" value="DNA_mismatch_repair_MutS_C"/>
</dbReference>
<keyword evidence="4 7" id="KW-0067">ATP-binding</keyword>
<dbReference type="SMART" id="SM00534">
    <property type="entry name" value="MUTSac"/>
    <property type="match status" value="1"/>
</dbReference>
<keyword evidence="5 7" id="KW-0694">RNA-binding</keyword>
<dbReference type="PIRSF" id="PIRSF005814">
    <property type="entry name" value="MutS_YshD"/>
    <property type="match status" value="1"/>
</dbReference>
<keyword evidence="7" id="KW-0540">Nuclease</keyword>
<dbReference type="PROSITE" id="PS50828">
    <property type="entry name" value="SMR"/>
    <property type="match status" value="1"/>
</dbReference>
<reference evidence="11 12" key="1">
    <citation type="submission" date="2024-08" db="EMBL/GenBank/DDBJ databases">
        <title>Whole-genome sequencing of halo(alkali)philic microorganisms from hypersaline lakes.</title>
        <authorList>
            <person name="Sorokin D.Y."/>
            <person name="Merkel A.Y."/>
            <person name="Messina E."/>
            <person name="Yakimov M."/>
        </authorList>
    </citation>
    <scope>NUCLEOTIDE SEQUENCE [LARGE SCALE GENOMIC DNA]</scope>
    <source>
        <strain evidence="11 12">Cl-TMA</strain>
    </source>
</reference>
<dbReference type="EMBL" id="JBGUAW010000002">
    <property type="protein sequence ID" value="MFA9459713.1"/>
    <property type="molecule type" value="Genomic_DNA"/>
</dbReference>
<evidence type="ECO:0000256" key="1">
    <source>
        <dbReference type="ARBA" id="ARBA00022730"/>
    </source>
</evidence>
<dbReference type="PANTHER" id="PTHR48466">
    <property type="entry name" value="OS10G0509000 PROTEIN-RELATED"/>
    <property type="match status" value="1"/>
</dbReference>
<feature type="compositionally biased region" description="Low complexity" evidence="9">
    <location>
        <begin position="708"/>
        <end position="721"/>
    </location>
</feature>
<dbReference type="Proteomes" id="UP001575181">
    <property type="component" value="Unassembled WGS sequence"/>
</dbReference>
<comment type="function">
    <text evidence="7">Acts as a ribosome collision sensor, splitting the ribosome into its 2 subunits. Detects stalled/collided 70S ribosomes which it binds and splits by an ATP-hydrolysis driven conformational change. Acts upstream of the ribosome quality control system (RQC), a ribosome-associated complex that mediates the extraction of incompletely synthesized nascent chains from stalled ribosomes and their subsequent degradation. Probably generates substrates for RQC.</text>
</comment>
<dbReference type="InterPro" id="IPR027417">
    <property type="entry name" value="P-loop_NTPase"/>
</dbReference>
<feature type="region of interest" description="Disordered" evidence="9">
    <location>
        <begin position="705"/>
        <end position="737"/>
    </location>
</feature>
<keyword evidence="2 7" id="KW-0547">Nucleotide-binding</keyword>
<evidence type="ECO:0000256" key="6">
    <source>
        <dbReference type="ARBA" id="ARBA00023125"/>
    </source>
</evidence>
<dbReference type="EC" id="3.6.4.-" evidence="7"/>
<organism evidence="11 12">
    <name type="scientific">Thiohalorhabdus methylotrophus</name>
    <dbReference type="NCBI Taxonomy" id="3242694"/>
    <lineage>
        <taxon>Bacteria</taxon>
        <taxon>Pseudomonadati</taxon>
        <taxon>Pseudomonadota</taxon>
        <taxon>Gammaproteobacteria</taxon>
        <taxon>Thiohalorhabdales</taxon>
        <taxon>Thiohalorhabdaceae</taxon>
        <taxon>Thiohalorhabdus</taxon>
    </lineage>
</organism>
<comment type="caution">
    <text evidence="11">The sequence shown here is derived from an EMBL/GenBank/DDBJ whole genome shotgun (WGS) entry which is preliminary data.</text>
</comment>
<accession>A0ABV4TT76</accession>
<proteinExistence type="inferred from homology"/>
<feature type="coiled-coil region" evidence="8">
    <location>
        <begin position="531"/>
        <end position="623"/>
    </location>
</feature>
<keyword evidence="3 7" id="KW-0378">Hydrolase</keyword>
<evidence type="ECO:0000313" key="12">
    <source>
        <dbReference type="Proteomes" id="UP001575181"/>
    </source>
</evidence>
<evidence type="ECO:0000313" key="11">
    <source>
        <dbReference type="EMBL" id="MFA9459713.1"/>
    </source>
</evidence>
<dbReference type="InterPro" id="IPR045076">
    <property type="entry name" value="MutS"/>
</dbReference>
<feature type="compositionally biased region" description="Basic and acidic residues" evidence="9">
    <location>
        <begin position="1"/>
        <end position="11"/>
    </location>
</feature>
<keyword evidence="8" id="KW-0175">Coiled coil</keyword>
<dbReference type="SUPFAM" id="SSF52540">
    <property type="entry name" value="P-loop containing nucleoside triphosphate hydrolases"/>
    <property type="match status" value="1"/>
</dbReference>
<evidence type="ECO:0000256" key="4">
    <source>
        <dbReference type="ARBA" id="ARBA00022840"/>
    </source>
</evidence>
<comment type="similarity">
    <text evidence="7">Belongs to the DNA mismatch repair MutS family. MutS2 subfamily.</text>
</comment>
<keyword evidence="1 7" id="KW-0699">rRNA-binding</keyword>
<evidence type="ECO:0000259" key="10">
    <source>
        <dbReference type="PROSITE" id="PS50828"/>
    </source>
</evidence>
<dbReference type="EC" id="3.1.-.-" evidence="7"/>
<protein>
    <recommendedName>
        <fullName evidence="7">Endonuclease MutS2</fullName>
        <ecNumber evidence="7">3.1.-.-</ecNumber>
    </recommendedName>
    <alternativeName>
        <fullName evidence="7">Ribosome-associated protein quality control-upstream factor</fullName>
        <shortName evidence="7">RQC-upstream factor</shortName>
        <shortName evidence="7">RqcU</shortName>
        <ecNumber evidence="7">3.6.4.-</ecNumber>
    </alternativeName>
</protein>
<feature type="binding site" evidence="7">
    <location>
        <begin position="363"/>
        <end position="370"/>
    </location>
    <ligand>
        <name>ATP</name>
        <dbReference type="ChEBI" id="CHEBI:30616"/>
    </ligand>
</feature>
<dbReference type="InterPro" id="IPR036063">
    <property type="entry name" value="Smr_dom_sf"/>
</dbReference>
<dbReference type="GO" id="GO:0004519">
    <property type="term" value="F:endonuclease activity"/>
    <property type="evidence" value="ECO:0007669"/>
    <property type="project" value="UniProtKB-KW"/>
</dbReference>